<accession>A0A5J5EJF6</accession>
<evidence type="ECO:0000313" key="3">
    <source>
        <dbReference type="Proteomes" id="UP000326924"/>
    </source>
</evidence>
<dbReference type="AlphaFoldDB" id="A0A5J5EJF6"/>
<reference evidence="2 3" key="1">
    <citation type="submission" date="2019-09" db="EMBL/GenBank/DDBJ databases">
        <title>Draft genome of the ectomycorrhizal ascomycete Sphaerosporella brunnea.</title>
        <authorList>
            <consortium name="DOE Joint Genome Institute"/>
            <person name="Benucci G.M."/>
            <person name="Marozzi G."/>
            <person name="Antonielli L."/>
            <person name="Sanchez S."/>
            <person name="Marco P."/>
            <person name="Wang X."/>
            <person name="Falini L.B."/>
            <person name="Barry K."/>
            <person name="Haridas S."/>
            <person name="Lipzen A."/>
            <person name="Labutti K."/>
            <person name="Grigoriev I.V."/>
            <person name="Murat C."/>
            <person name="Martin F."/>
            <person name="Albertini E."/>
            <person name="Donnini D."/>
            <person name="Bonito G."/>
        </authorList>
    </citation>
    <scope>NUCLEOTIDE SEQUENCE [LARGE SCALE GENOMIC DNA]</scope>
    <source>
        <strain evidence="2 3">Sb_GMNB300</strain>
    </source>
</reference>
<evidence type="ECO:0000313" key="2">
    <source>
        <dbReference type="EMBL" id="KAA8895217.1"/>
    </source>
</evidence>
<comment type="caution">
    <text evidence="2">The sequence shown here is derived from an EMBL/GenBank/DDBJ whole genome shotgun (WGS) entry which is preliminary data.</text>
</comment>
<dbReference type="GO" id="GO:0006298">
    <property type="term" value="P:mismatch repair"/>
    <property type="evidence" value="ECO:0007669"/>
    <property type="project" value="InterPro"/>
</dbReference>
<dbReference type="PANTHER" id="PTHR10073">
    <property type="entry name" value="DNA MISMATCH REPAIR PROTEIN MLH, PMS, MUTL"/>
    <property type="match status" value="1"/>
</dbReference>
<feature type="non-terminal residue" evidence="2">
    <location>
        <position position="1"/>
    </location>
</feature>
<proteinExistence type="inferred from homology"/>
<feature type="non-terminal residue" evidence="2">
    <location>
        <position position="82"/>
    </location>
</feature>
<dbReference type="PANTHER" id="PTHR10073:SF41">
    <property type="entry name" value="MISMATCH REPAIR PROTEIN, PUTATIVE (AFU_ORTHOLOGUE AFUA_8G05820)-RELATED"/>
    <property type="match status" value="1"/>
</dbReference>
<name>A0A5J5EJF6_9PEZI</name>
<gene>
    <name evidence="2" type="ORF">FN846DRAFT_764878</name>
</gene>
<dbReference type="OrthoDB" id="10263226at2759"/>
<dbReference type="InterPro" id="IPR038973">
    <property type="entry name" value="MutL/Mlh/Pms-like"/>
</dbReference>
<protein>
    <submittedName>
        <fullName evidence="2">Uncharacterized protein</fullName>
    </submittedName>
</protein>
<dbReference type="GO" id="GO:0032389">
    <property type="term" value="C:MutLalpha complex"/>
    <property type="evidence" value="ECO:0007669"/>
    <property type="project" value="TreeGrafter"/>
</dbReference>
<sequence length="82" mass="8810">LDSIQVKDNGYGISPTDRAVACRRYFTSKITLFDDIATVATLGLRGEALASEADLSEALSLTTRIEGEAVAEVYEIARDGEV</sequence>
<dbReference type="SUPFAM" id="SSF55874">
    <property type="entry name" value="ATPase domain of HSP90 chaperone/DNA topoisomerase II/histidine kinase"/>
    <property type="match status" value="1"/>
</dbReference>
<evidence type="ECO:0000256" key="1">
    <source>
        <dbReference type="ARBA" id="ARBA00006082"/>
    </source>
</evidence>
<dbReference type="Proteomes" id="UP000326924">
    <property type="component" value="Unassembled WGS sequence"/>
</dbReference>
<keyword evidence="3" id="KW-1185">Reference proteome</keyword>
<comment type="similarity">
    <text evidence="1">Belongs to the DNA mismatch repair MutL/HexB family.</text>
</comment>
<dbReference type="GO" id="GO:0140664">
    <property type="term" value="F:ATP-dependent DNA damage sensor activity"/>
    <property type="evidence" value="ECO:0007669"/>
    <property type="project" value="InterPro"/>
</dbReference>
<organism evidence="2 3">
    <name type="scientific">Sphaerosporella brunnea</name>
    <dbReference type="NCBI Taxonomy" id="1250544"/>
    <lineage>
        <taxon>Eukaryota</taxon>
        <taxon>Fungi</taxon>
        <taxon>Dikarya</taxon>
        <taxon>Ascomycota</taxon>
        <taxon>Pezizomycotina</taxon>
        <taxon>Pezizomycetes</taxon>
        <taxon>Pezizales</taxon>
        <taxon>Pyronemataceae</taxon>
        <taxon>Sphaerosporella</taxon>
    </lineage>
</organism>
<dbReference type="Gene3D" id="3.30.565.10">
    <property type="entry name" value="Histidine kinase-like ATPase, C-terminal domain"/>
    <property type="match status" value="1"/>
</dbReference>
<dbReference type="GO" id="GO:0016887">
    <property type="term" value="F:ATP hydrolysis activity"/>
    <property type="evidence" value="ECO:0007669"/>
    <property type="project" value="InterPro"/>
</dbReference>
<dbReference type="InterPro" id="IPR036890">
    <property type="entry name" value="HATPase_C_sf"/>
</dbReference>
<dbReference type="EMBL" id="VXIS01000281">
    <property type="protein sequence ID" value="KAA8895217.1"/>
    <property type="molecule type" value="Genomic_DNA"/>
</dbReference>
<dbReference type="InParanoid" id="A0A5J5EJF6"/>